<feature type="region of interest" description="Disordered" evidence="1">
    <location>
        <begin position="1"/>
        <end position="37"/>
    </location>
</feature>
<keyword evidence="3" id="KW-1185">Reference proteome</keyword>
<feature type="compositionally biased region" description="Low complexity" evidence="1">
    <location>
        <begin position="280"/>
        <end position="324"/>
    </location>
</feature>
<feature type="compositionally biased region" description="Polar residues" evidence="1">
    <location>
        <begin position="112"/>
        <end position="134"/>
    </location>
</feature>
<feature type="region of interest" description="Disordered" evidence="1">
    <location>
        <begin position="400"/>
        <end position="423"/>
    </location>
</feature>
<dbReference type="AlphaFoldDB" id="A0AAE0N6V6"/>
<organism evidence="2 3">
    <name type="scientific">Podospora didyma</name>
    <dbReference type="NCBI Taxonomy" id="330526"/>
    <lineage>
        <taxon>Eukaryota</taxon>
        <taxon>Fungi</taxon>
        <taxon>Dikarya</taxon>
        <taxon>Ascomycota</taxon>
        <taxon>Pezizomycotina</taxon>
        <taxon>Sordariomycetes</taxon>
        <taxon>Sordariomycetidae</taxon>
        <taxon>Sordariales</taxon>
        <taxon>Podosporaceae</taxon>
        <taxon>Podospora</taxon>
    </lineage>
</organism>
<reference evidence="2" key="2">
    <citation type="submission" date="2023-06" db="EMBL/GenBank/DDBJ databases">
        <authorList>
            <consortium name="Lawrence Berkeley National Laboratory"/>
            <person name="Haridas S."/>
            <person name="Hensen N."/>
            <person name="Bonometti L."/>
            <person name="Westerberg I."/>
            <person name="Brannstrom I.O."/>
            <person name="Guillou S."/>
            <person name="Cros-Aarteil S."/>
            <person name="Calhoun S."/>
            <person name="Kuo A."/>
            <person name="Mondo S."/>
            <person name="Pangilinan J."/>
            <person name="Riley R."/>
            <person name="LaButti K."/>
            <person name="Andreopoulos B."/>
            <person name="Lipzen A."/>
            <person name="Chen C."/>
            <person name="Yanf M."/>
            <person name="Daum C."/>
            <person name="Ng V."/>
            <person name="Clum A."/>
            <person name="Steindorff A."/>
            <person name="Ohm R."/>
            <person name="Martin F."/>
            <person name="Silar P."/>
            <person name="Natvig D."/>
            <person name="Lalanne C."/>
            <person name="Gautier V."/>
            <person name="Ament-velasquez S.L."/>
            <person name="Kruys A."/>
            <person name="Hutchinson M.I."/>
            <person name="Powell A.J."/>
            <person name="Barry K."/>
            <person name="Miller A.N."/>
            <person name="Grigoriev I.V."/>
            <person name="Debuchy R."/>
            <person name="Gladieux P."/>
            <person name="Thoren M.H."/>
            <person name="Johannesson H."/>
        </authorList>
    </citation>
    <scope>NUCLEOTIDE SEQUENCE</scope>
    <source>
        <strain evidence="2">CBS 232.78</strain>
    </source>
</reference>
<dbReference type="Proteomes" id="UP001285441">
    <property type="component" value="Unassembled WGS sequence"/>
</dbReference>
<reference evidence="2" key="1">
    <citation type="journal article" date="2023" name="Mol. Phylogenet. Evol.">
        <title>Genome-scale phylogeny and comparative genomics of the fungal order Sordariales.</title>
        <authorList>
            <person name="Hensen N."/>
            <person name="Bonometti L."/>
            <person name="Westerberg I."/>
            <person name="Brannstrom I.O."/>
            <person name="Guillou S."/>
            <person name="Cros-Aarteil S."/>
            <person name="Calhoun S."/>
            <person name="Haridas S."/>
            <person name="Kuo A."/>
            <person name="Mondo S."/>
            <person name="Pangilinan J."/>
            <person name="Riley R."/>
            <person name="LaButti K."/>
            <person name="Andreopoulos B."/>
            <person name="Lipzen A."/>
            <person name="Chen C."/>
            <person name="Yan M."/>
            <person name="Daum C."/>
            <person name="Ng V."/>
            <person name="Clum A."/>
            <person name="Steindorff A."/>
            <person name="Ohm R.A."/>
            <person name="Martin F."/>
            <person name="Silar P."/>
            <person name="Natvig D.O."/>
            <person name="Lalanne C."/>
            <person name="Gautier V."/>
            <person name="Ament-Velasquez S.L."/>
            <person name="Kruys A."/>
            <person name="Hutchinson M.I."/>
            <person name="Powell A.J."/>
            <person name="Barry K."/>
            <person name="Miller A.N."/>
            <person name="Grigoriev I.V."/>
            <person name="Debuchy R."/>
            <person name="Gladieux P."/>
            <person name="Hiltunen Thoren M."/>
            <person name="Johannesson H."/>
        </authorList>
    </citation>
    <scope>NUCLEOTIDE SEQUENCE</scope>
    <source>
        <strain evidence="2">CBS 232.78</strain>
    </source>
</reference>
<feature type="compositionally biased region" description="Polar residues" evidence="1">
    <location>
        <begin position="339"/>
        <end position="382"/>
    </location>
</feature>
<protein>
    <submittedName>
        <fullName evidence="2">Uncharacterized protein</fullName>
    </submittedName>
</protein>
<comment type="caution">
    <text evidence="2">The sequence shown here is derived from an EMBL/GenBank/DDBJ whole genome shotgun (WGS) entry which is preliminary data.</text>
</comment>
<dbReference type="EMBL" id="JAULSW010000008">
    <property type="protein sequence ID" value="KAK3372328.1"/>
    <property type="molecule type" value="Genomic_DNA"/>
</dbReference>
<evidence type="ECO:0000256" key="1">
    <source>
        <dbReference type="SAM" id="MobiDB-lite"/>
    </source>
</evidence>
<proteinExistence type="predicted"/>
<sequence>MAAYYEPPQWPPAGQAGGWEHQTPPPARSGASSVIPREESAAFVHQIEEVDRAIDNLFKSGKMFGGSGGRRESLPKPGPARKYPDFDGRMAGGPGSRPHSAADYGDSRGPHPSSNLQTFYAAQRHQTSRGSNEAEQMMQAKRRMAAQRERELRNYHQEQQYNRTVLAEISSYGNTKPDRTLSPGSSMSEDERRKLIAHQRGSLFGEGSFGEAPGFVDEAGAPRPPIPGAQAGPAALRGHSPLTYDYGRAPPAHPEAVVPQTPVEGGQGSQSAGPHERSRANSNSSPQSNPAGSKAAFDAPAAQQSSRTSASSPGGSPPRQAAPGNKPSQGSVAPIGTRPSGSGAPSNPALNKRSTTPLPSPLSQGYTASGNDEGSIAGSSALPNPATAAFDGTNVGLSGWGARPNGWGAKSGLGVQASASAWT</sequence>
<gene>
    <name evidence="2" type="ORF">B0H63DRAFT_527179</name>
</gene>
<evidence type="ECO:0000313" key="3">
    <source>
        <dbReference type="Proteomes" id="UP001285441"/>
    </source>
</evidence>
<feature type="region of interest" description="Disordered" evidence="1">
    <location>
        <begin position="59"/>
        <end position="149"/>
    </location>
</feature>
<feature type="region of interest" description="Disordered" evidence="1">
    <location>
        <begin position="168"/>
        <end position="383"/>
    </location>
</feature>
<accession>A0AAE0N6V6</accession>
<name>A0AAE0N6V6_9PEZI</name>
<evidence type="ECO:0000313" key="2">
    <source>
        <dbReference type="EMBL" id="KAK3372328.1"/>
    </source>
</evidence>